<proteinExistence type="predicted"/>
<dbReference type="InterPro" id="IPR006665">
    <property type="entry name" value="OmpA-like"/>
</dbReference>
<reference evidence="4 5" key="1">
    <citation type="submission" date="2020-09" db="EMBL/GenBank/DDBJ databases">
        <title>Complete genomes of bradyrhizobia occurring on native shrubby legumes in Australia.</title>
        <authorList>
            <person name="Lafay B."/>
        </authorList>
    </citation>
    <scope>NUCLEOTIDE SEQUENCE [LARGE SCALE GENOMIC DNA]</scope>
    <source>
        <strain evidence="4 5">BDV5040</strain>
    </source>
</reference>
<protein>
    <submittedName>
        <fullName evidence="4">OmpA family protein</fullName>
    </submittedName>
</protein>
<dbReference type="InterPro" id="IPR036737">
    <property type="entry name" value="OmpA-like_sf"/>
</dbReference>
<dbReference type="RefSeq" id="WP_195803847.1">
    <property type="nucleotide sequence ID" value="NZ_CP061379.1"/>
</dbReference>
<keyword evidence="1" id="KW-0472">Membrane</keyword>
<dbReference type="GO" id="GO:0016020">
    <property type="term" value="C:membrane"/>
    <property type="evidence" value="ECO:0007669"/>
    <property type="project" value="UniProtKB-UniRule"/>
</dbReference>
<evidence type="ECO:0000256" key="1">
    <source>
        <dbReference type="PROSITE-ProRule" id="PRU00473"/>
    </source>
</evidence>
<evidence type="ECO:0000256" key="2">
    <source>
        <dbReference type="SAM" id="SignalP"/>
    </source>
</evidence>
<dbReference type="KEGG" id="bcou:IC761_14225"/>
<organism evidence="4 5">
    <name type="scientific">Bradyrhizobium commune</name>
    <dbReference type="NCBI Taxonomy" id="83627"/>
    <lineage>
        <taxon>Bacteria</taxon>
        <taxon>Pseudomonadati</taxon>
        <taxon>Pseudomonadota</taxon>
        <taxon>Alphaproteobacteria</taxon>
        <taxon>Hyphomicrobiales</taxon>
        <taxon>Nitrobacteraceae</taxon>
        <taxon>Bradyrhizobium</taxon>
    </lineage>
</organism>
<evidence type="ECO:0000259" key="3">
    <source>
        <dbReference type="PROSITE" id="PS51123"/>
    </source>
</evidence>
<name>A0A7S9DAW6_9BRAD</name>
<dbReference type="SUPFAM" id="SSF103088">
    <property type="entry name" value="OmpA-like"/>
    <property type="match status" value="1"/>
</dbReference>
<feature type="chain" id="PRO_5032443639" evidence="2">
    <location>
        <begin position="26"/>
        <end position="416"/>
    </location>
</feature>
<accession>A0A7S9DAW6</accession>
<dbReference type="AlphaFoldDB" id="A0A7S9DAW6"/>
<sequence length="416" mass="44073">MKIPRGLLGLMVCVTCSSLSGIAHAQTPAPAQAPPAAAAPPPPPTPIPFDDALLKAANDLFSKANLNGAPDKLTLVIDPLIDGVTGAQSNATHLEEKRITDLVKSSYPRFQVARFSSDSVAKSPVVLIGTFTAVNNAGVAGGAKDAYRICLALADMRTKTIISKGVARALPQGIDPTPAAFFNDSPVFAKDASTDSYIKTCQGTKVGDNVDQAYADRIVVASLVNDGIEAYDAGRYRDALDAYQSALKTPGGEQLRVLNGIYLANIKLHRTRVAMAAFGKVIDYGLASDKLAVKFLFRPSSTLFINDRSLRAPYDAWLETIAERTAAKQGCLEVVGHTSATGLPAVNDRLSALRGDYIKDRLEDNEKSLRGRLIATGRGSREMIVGTGRDDASDALDRRVEFKVSPCGGAPGGRST</sequence>
<feature type="domain" description="OmpA-like" evidence="3">
    <location>
        <begin position="291"/>
        <end position="408"/>
    </location>
</feature>
<evidence type="ECO:0000313" key="4">
    <source>
        <dbReference type="EMBL" id="QPF94355.1"/>
    </source>
</evidence>
<dbReference type="PROSITE" id="PS51123">
    <property type="entry name" value="OMPA_2"/>
    <property type="match status" value="1"/>
</dbReference>
<feature type="signal peptide" evidence="2">
    <location>
        <begin position="1"/>
        <end position="25"/>
    </location>
</feature>
<dbReference type="EMBL" id="CP061379">
    <property type="protein sequence ID" value="QPF94355.1"/>
    <property type="molecule type" value="Genomic_DNA"/>
</dbReference>
<dbReference type="Proteomes" id="UP000594621">
    <property type="component" value="Chromosome"/>
</dbReference>
<dbReference type="Gene3D" id="3.30.1330.60">
    <property type="entry name" value="OmpA-like domain"/>
    <property type="match status" value="1"/>
</dbReference>
<keyword evidence="2" id="KW-0732">Signal</keyword>
<gene>
    <name evidence="4" type="ORF">IC761_14225</name>
</gene>
<keyword evidence="5" id="KW-1185">Reference proteome</keyword>
<evidence type="ECO:0000313" key="5">
    <source>
        <dbReference type="Proteomes" id="UP000594621"/>
    </source>
</evidence>